<evidence type="ECO:0000256" key="2">
    <source>
        <dbReference type="ARBA" id="ARBA00005678"/>
    </source>
</evidence>
<feature type="coiled-coil region" evidence="7">
    <location>
        <begin position="232"/>
        <end position="281"/>
    </location>
</feature>
<feature type="coiled-coil region" evidence="7">
    <location>
        <begin position="151"/>
        <end position="201"/>
    </location>
</feature>
<comment type="subcellular location">
    <subcellularLocation>
        <location evidence="1">Cytoplasm</location>
        <location evidence="1">Cytoskeleton</location>
    </subcellularLocation>
</comment>
<dbReference type="InterPro" id="IPR008374">
    <property type="entry name" value="SF_assemblin/giardin_b"/>
</dbReference>
<dbReference type="GO" id="GO:0005874">
    <property type="term" value="C:microtubule"/>
    <property type="evidence" value="ECO:0007669"/>
    <property type="project" value="UniProtKB-KW"/>
</dbReference>
<name>A0A023B1H3_GRENI</name>
<proteinExistence type="inferred from homology"/>
<dbReference type="GeneID" id="22914835"/>
<dbReference type="OMA" id="QNYCDEQ"/>
<dbReference type="PANTHER" id="PTHR40412">
    <property type="entry name" value="SF-ASSEMBLIN"/>
    <property type="match status" value="1"/>
</dbReference>
<dbReference type="GO" id="GO:0005200">
    <property type="term" value="F:structural constituent of cytoskeleton"/>
    <property type="evidence" value="ECO:0007669"/>
    <property type="project" value="InterPro"/>
</dbReference>
<evidence type="ECO:0000256" key="8">
    <source>
        <dbReference type="SAM" id="MobiDB-lite"/>
    </source>
</evidence>
<dbReference type="OrthoDB" id="436841at2759"/>
<evidence type="ECO:0000256" key="4">
    <source>
        <dbReference type="ARBA" id="ARBA00022701"/>
    </source>
</evidence>
<keyword evidence="3" id="KW-0963">Cytoplasm</keyword>
<dbReference type="AlphaFoldDB" id="A0A023B1H3"/>
<comment type="caution">
    <text evidence="9">The sequence shown here is derived from an EMBL/GenBank/DDBJ whole genome shotgun (WGS) entry which is preliminary data.</text>
</comment>
<dbReference type="Proteomes" id="UP000019763">
    <property type="component" value="Unassembled WGS sequence"/>
</dbReference>
<protein>
    <submittedName>
        <fullName evidence="9">SF-assemblin</fullName>
    </submittedName>
</protein>
<evidence type="ECO:0000256" key="3">
    <source>
        <dbReference type="ARBA" id="ARBA00022490"/>
    </source>
</evidence>
<comment type="similarity">
    <text evidence="2">Belongs to the SF-assemblin family.</text>
</comment>
<feature type="compositionally biased region" description="Polar residues" evidence="8">
    <location>
        <begin position="46"/>
        <end position="56"/>
    </location>
</feature>
<dbReference type="VEuPathDB" id="CryptoDB:GNI_136160"/>
<dbReference type="PANTHER" id="PTHR40412:SF1">
    <property type="entry name" value="SF-ASSEMBLIN"/>
    <property type="match status" value="1"/>
</dbReference>
<keyword evidence="10" id="KW-1185">Reference proteome</keyword>
<dbReference type="RefSeq" id="XP_011132411.1">
    <property type="nucleotide sequence ID" value="XM_011134109.1"/>
</dbReference>
<evidence type="ECO:0000313" key="9">
    <source>
        <dbReference type="EMBL" id="EZG45943.1"/>
    </source>
</evidence>
<evidence type="ECO:0000256" key="5">
    <source>
        <dbReference type="ARBA" id="ARBA00023054"/>
    </source>
</evidence>
<dbReference type="eggNOG" id="ENOG502S6EQ">
    <property type="taxonomic scope" value="Eukaryota"/>
</dbReference>
<keyword evidence="6" id="KW-0206">Cytoskeleton</keyword>
<keyword evidence="5 7" id="KW-0175">Coiled coil</keyword>
<gene>
    <name evidence="9" type="ORF">GNI_136160</name>
</gene>
<sequence length="304" mass="34790">MISQFHEFARSKTAPRPESPFSNFDASFVPFPDYLRSPSRGHGLNETGTTPATPSKSLHRQTRLTEITDRLVGVEKQVEQKTFAQLQAETSRIVAFREALNGLEKKVDNEVRDRMESHKIITSEFETQLHGVNTKVQLYCTEKLEQLKDVVRSVDERMANMYSRIEALEDDTVVENLKKEIAECHKDISDLKNRLPELAEQRSNAFMEKLVDVERSVSLKFEDERIKRSKRLDELTADAVSLQKALQEKSQAFQKAVTNQMDELRTAIESERSAREQADDDIVLALNQYTVALHDALLKTAHVE</sequence>
<keyword evidence="4" id="KW-0493">Microtubule</keyword>
<dbReference type="EMBL" id="AFNH02001007">
    <property type="protein sequence ID" value="EZG45943.1"/>
    <property type="molecule type" value="Genomic_DNA"/>
</dbReference>
<evidence type="ECO:0000256" key="6">
    <source>
        <dbReference type="ARBA" id="ARBA00023212"/>
    </source>
</evidence>
<evidence type="ECO:0000313" key="10">
    <source>
        <dbReference type="Proteomes" id="UP000019763"/>
    </source>
</evidence>
<organism evidence="9 10">
    <name type="scientific">Gregarina niphandrodes</name>
    <name type="common">Septate eugregarine</name>
    <dbReference type="NCBI Taxonomy" id="110365"/>
    <lineage>
        <taxon>Eukaryota</taxon>
        <taxon>Sar</taxon>
        <taxon>Alveolata</taxon>
        <taxon>Apicomplexa</taxon>
        <taxon>Conoidasida</taxon>
        <taxon>Gregarinasina</taxon>
        <taxon>Eugregarinorida</taxon>
        <taxon>Gregarinidae</taxon>
        <taxon>Gregarina</taxon>
    </lineage>
</organism>
<evidence type="ECO:0000256" key="1">
    <source>
        <dbReference type="ARBA" id="ARBA00004245"/>
    </source>
</evidence>
<feature type="region of interest" description="Disordered" evidence="8">
    <location>
        <begin position="1"/>
        <end position="22"/>
    </location>
</feature>
<accession>A0A023B1H3</accession>
<feature type="region of interest" description="Disordered" evidence="8">
    <location>
        <begin position="37"/>
        <end position="60"/>
    </location>
</feature>
<evidence type="ECO:0000256" key="7">
    <source>
        <dbReference type="SAM" id="Coils"/>
    </source>
</evidence>
<reference evidence="9" key="1">
    <citation type="submission" date="2013-12" db="EMBL/GenBank/DDBJ databases">
        <authorList>
            <person name="Omoto C.K."/>
            <person name="Sibley D."/>
            <person name="Venepally P."/>
            <person name="Hadjithomas M."/>
            <person name="Karamycheva S."/>
            <person name="Brunk B."/>
            <person name="Roos D."/>
            <person name="Caler E."/>
            <person name="Lorenzi H."/>
        </authorList>
    </citation>
    <scope>NUCLEOTIDE SEQUENCE</scope>
</reference>
<dbReference type="PRINTS" id="PR01799">
    <property type="entry name" value="SFASSEMBLIN"/>
</dbReference>
<dbReference type="Pfam" id="PF06705">
    <property type="entry name" value="SF-assemblin"/>
    <property type="match status" value="1"/>
</dbReference>